<feature type="domain" description="HTH cro/C1-type" evidence="1">
    <location>
        <begin position="11"/>
        <end position="65"/>
    </location>
</feature>
<evidence type="ECO:0000313" key="3">
    <source>
        <dbReference type="Proteomes" id="UP000228754"/>
    </source>
</evidence>
<evidence type="ECO:0000259" key="1">
    <source>
        <dbReference type="PROSITE" id="PS50943"/>
    </source>
</evidence>
<gene>
    <name evidence="2" type="ORF">CEY02_20575</name>
</gene>
<dbReference type="AlphaFoldDB" id="A0A2A5IDP5"/>
<dbReference type="GO" id="GO:0003677">
    <property type="term" value="F:DNA binding"/>
    <property type="evidence" value="ECO:0007669"/>
    <property type="project" value="InterPro"/>
</dbReference>
<dbReference type="OrthoDB" id="2472497at2"/>
<dbReference type="SMART" id="SM00530">
    <property type="entry name" value="HTH_XRE"/>
    <property type="match status" value="1"/>
</dbReference>
<evidence type="ECO:0000313" key="2">
    <source>
        <dbReference type="EMBL" id="PCK15514.1"/>
    </source>
</evidence>
<dbReference type="Gene3D" id="1.10.260.40">
    <property type="entry name" value="lambda repressor-like DNA-binding domains"/>
    <property type="match status" value="1"/>
</dbReference>
<dbReference type="PROSITE" id="PS50943">
    <property type="entry name" value="HTH_CROC1"/>
    <property type="match status" value="1"/>
</dbReference>
<proteinExistence type="predicted"/>
<organism evidence="2 3">
    <name type="scientific">Bacillus pumilus</name>
    <name type="common">Bacillus mesentericus</name>
    <dbReference type="NCBI Taxonomy" id="1408"/>
    <lineage>
        <taxon>Bacteria</taxon>
        <taxon>Bacillati</taxon>
        <taxon>Bacillota</taxon>
        <taxon>Bacilli</taxon>
        <taxon>Bacillales</taxon>
        <taxon>Bacillaceae</taxon>
        <taxon>Bacillus</taxon>
    </lineage>
</organism>
<dbReference type="InterPro" id="IPR001387">
    <property type="entry name" value="Cro/C1-type_HTH"/>
</dbReference>
<sequence length="72" mass="8188">MLNVEIGQCHIPRLLKEKNWTQADLARATGLTPQTVFQIINTPVDIRIRTAAKIASALGCKIDDLYEFRIRH</sequence>
<dbReference type="InterPro" id="IPR010982">
    <property type="entry name" value="Lambda_DNA-bd_dom_sf"/>
</dbReference>
<dbReference type="Proteomes" id="UP000228754">
    <property type="component" value="Unassembled WGS sequence"/>
</dbReference>
<accession>A0A2A5IDP5</accession>
<name>A0A2A5IDP5_BACPU</name>
<reference evidence="2 3" key="1">
    <citation type="submission" date="2017-06" db="EMBL/GenBank/DDBJ databases">
        <title>Draft Genome Sequence of Bacillus sp Strain 36R Isolated from saline sediment at Atanasia, Sonora, Mexico.</title>
        <authorList>
            <person name="Sanchez Diaz R."/>
            <person name="Quiroz Macias M.E."/>
            <person name="Ibarra Gamez J.C."/>
            <person name="Enciso Ibarra J."/>
            <person name="Gomez Gil B."/>
            <person name="Galaviz Silva L."/>
        </authorList>
    </citation>
    <scope>NUCLEOTIDE SEQUENCE [LARGE SCALE GENOMIC DNA]</scope>
    <source>
        <strain evidence="2 3">36R_ATNSAL</strain>
    </source>
</reference>
<dbReference type="CDD" id="cd00093">
    <property type="entry name" value="HTH_XRE"/>
    <property type="match status" value="1"/>
</dbReference>
<dbReference type="EMBL" id="NKHG01000221">
    <property type="protein sequence ID" value="PCK15514.1"/>
    <property type="molecule type" value="Genomic_DNA"/>
</dbReference>
<protein>
    <submittedName>
        <fullName evidence="2">Transcriptional regulator</fullName>
    </submittedName>
</protein>
<dbReference type="Pfam" id="PF13443">
    <property type="entry name" value="HTH_26"/>
    <property type="match status" value="1"/>
</dbReference>
<dbReference type="SUPFAM" id="SSF47413">
    <property type="entry name" value="lambda repressor-like DNA-binding domains"/>
    <property type="match status" value="1"/>
</dbReference>
<comment type="caution">
    <text evidence="2">The sequence shown here is derived from an EMBL/GenBank/DDBJ whole genome shotgun (WGS) entry which is preliminary data.</text>
</comment>